<sequence>MANLKIVVLQNSTIRIFTWKSSRRLDIIPGQAIIFDFSAFIGHPEYRLSTRTFPPTMHEKSGSATARPRSEVQSVLLGDTSLLSLTITIISLTRDVTLPRSTPTFRSRDWDGWDVVHILLTDMVSEKESVKVSACSGGAVPESDNIAVYQARAISIMLLKDWRYPKLYGYIIVYRKSAYRLMSLVPNRER</sequence>
<dbReference type="EMBL" id="JAUEPT010000060">
    <property type="protein sequence ID" value="KAK0435747.1"/>
    <property type="molecule type" value="Genomic_DNA"/>
</dbReference>
<dbReference type="AlphaFoldDB" id="A0AA39J5L5"/>
<evidence type="ECO:0000313" key="2">
    <source>
        <dbReference type="Proteomes" id="UP001175226"/>
    </source>
</evidence>
<reference evidence="1" key="1">
    <citation type="submission" date="2023-06" db="EMBL/GenBank/DDBJ databases">
        <authorList>
            <consortium name="Lawrence Berkeley National Laboratory"/>
            <person name="Ahrendt S."/>
            <person name="Sahu N."/>
            <person name="Indic B."/>
            <person name="Wong-Bajracharya J."/>
            <person name="Merenyi Z."/>
            <person name="Ke H.-M."/>
            <person name="Monk M."/>
            <person name="Kocsube S."/>
            <person name="Drula E."/>
            <person name="Lipzen A."/>
            <person name="Balint B."/>
            <person name="Henrissat B."/>
            <person name="Andreopoulos B."/>
            <person name="Martin F.M."/>
            <person name="Harder C.B."/>
            <person name="Rigling D."/>
            <person name="Ford K.L."/>
            <person name="Foster G.D."/>
            <person name="Pangilinan J."/>
            <person name="Papanicolaou A."/>
            <person name="Barry K."/>
            <person name="LaButti K."/>
            <person name="Viragh M."/>
            <person name="Koriabine M."/>
            <person name="Yan M."/>
            <person name="Riley R."/>
            <person name="Champramary S."/>
            <person name="Plett K.L."/>
            <person name="Tsai I.J."/>
            <person name="Slot J."/>
            <person name="Sipos G."/>
            <person name="Plett J."/>
            <person name="Nagy L.G."/>
            <person name="Grigoriev I.V."/>
        </authorList>
    </citation>
    <scope>NUCLEOTIDE SEQUENCE</scope>
    <source>
        <strain evidence="1">FPL87.14</strain>
    </source>
</reference>
<proteinExistence type="predicted"/>
<name>A0AA39J5L5_9AGAR</name>
<dbReference type="Proteomes" id="UP001175226">
    <property type="component" value="Unassembled WGS sequence"/>
</dbReference>
<accession>A0AA39J5L5</accession>
<keyword evidence="2" id="KW-1185">Reference proteome</keyword>
<gene>
    <name evidence="1" type="ORF">EV421DRAFT_2022376</name>
</gene>
<comment type="caution">
    <text evidence="1">The sequence shown here is derived from an EMBL/GenBank/DDBJ whole genome shotgun (WGS) entry which is preliminary data.</text>
</comment>
<protein>
    <submittedName>
        <fullName evidence="1">Uncharacterized protein</fullName>
    </submittedName>
</protein>
<organism evidence="1 2">
    <name type="scientific">Armillaria borealis</name>
    <dbReference type="NCBI Taxonomy" id="47425"/>
    <lineage>
        <taxon>Eukaryota</taxon>
        <taxon>Fungi</taxon>
        <taxon>Dikarya</taxon>
        <taxon>Basidiomycota</taxon>
        <taxon>Agaricomycotina</taxon>
        <taxon>Agaricomycetes</taxon>
        <taxon>Agaricomycetidae</taxon>
        <taxon>Agaricales</taxon>
        <taxon>Marasmiineae</taxon>
        <taxon>Physalacriaceae</taxon>
        <taxon>Armillaria</taxon>
    </lineage>
</organism>
<evidence type="ECO:0000313" key="1">
    <source>
        <dbReference type="EMBL" id="KAK0435747.1"/>
    </source>
</evidence>